<dbReference type="RefSeq" id="WP_267221354.1">
    <property type="nucleotide sequence ID" value="NZ_JAPCWC010000010.1"/>
</dbReference>
<evidence type="ECO:0000313" key="2">
    <source>
        <dbReference type="Proteomes" id="UP001589858"/>
    </source>
</evidence>
<evidence type="ECO:0000313" key="1">
    <source>
        <dbReference type="EMBL" id="MFC0684987.1"/>
    </source>
</evidence>
<gene>
    <name evidence="1" type="ORF">ACFFF8_10305</name>
</gene>
<proteinExistence type="predicted"/>
<reference evidence="1 2" key="1">
    <citation type="submission" date="2024-09" db="EMBL/GenBank/DDBJ databases">
        <authorList>
            <person name="Sun Q."/>
            <person name="Mori K."/>
        </authorList>
    </citation>
    <scope>NUCLEOTIDE SEQUENCE [LARGE SCALE GENOMIC DNA]</scope>
    <source>
        <strain evidence="1 2">CICC 11035S</strain>
    </source>
</reference>
<dbReference type="EMBL" id="JBHLTM010000036">
    <property type="protein sequence ID" value="MFC0684987.1"/>
    <property type="molecule type" value="Genomic_DNA"/>
</dbReference>
<sequence length="285" mass="30801">MLRIEIAASDGQGRVHGGINEDCVGHHGNAAWVIDGATGIGPRLLDAPSDAFWLAQKANALLAQGLAESPDIPTVELLRQVMRQCGEALGREQLGPAAAAHEHPSAAFAMVRVIGGEAEITTLADCRVIAQDGQVFGSSALDAIEARTIAAMRQILAEEGEIAPEALKQRLMPGLIANRQLMNRVNGYWVLGTEPRAADHVWQVRFPVRPGQRFALASDGFLRLFEVFDAAEPADLLAISGAQDWAHWLARLRALESAPESLRQFARVKRHDDASLVICSWENDG</sequence>
<dbReference type="Gene3D" id="3.60.40.10">
    <property type="entry name" value="PPM-type phosphatase domain"/>
    <property type="match status" value="1"/>
</dbReference>
<organism evidence="1 2">
    <name type="scientific">Novosphingobium clariflavum</name>
    <dbReference type="NCBI Taxonomy" id="2029884"/>
    <lineage>
        <taxon>Bacteria</taxon>
        <taxon>Pseudomonadati</taxon>
        <taxon>Pseudomonadota</taxon>
        <taxon>Alphaproteobacteria</taxon>
        <taxon>Sphingomonadales</taxon>
        <taxon>Sphingomonadaceae</taxon>
        <taxon>Novosphingobium</taxon>
    </lineage>
</organism>
<keyword evidence="2" id="KW-1185">Reference proteome</keyword>
<accession>A0ABV6S8C4</accession>
<evidence type="ECO:0008006" key="3">
    <source>
        <dbReference type="Google" id="ProtNLM"/>
    </source>
</evidence>
<dbReference type="Proteomes" id="UP001589858">
    <property type="component" value="Unassembled WGS sequence"/>
</dbReference>
<dbReference type="SUPFAM" id="SSF81606">
    <property type="entry name" value="PP2C-like"/>
    <property type="match status" value="1"/>
</dbReference>
<comment type="caution">
    <text evidence="1">The sequence shown here is derived from an EMBL/GenBank/DDBJ whole genome shotgun (WGS) entry which is preliminary data.</text>
</comment>
<protein>
    <recommendedName>
        <fullName evidence="3">Protein phosphatase 2C</fullName>
    </recommendedName>
</protein>
<dbReference type="InterPro" id="IPR036457">
    <property type="entry name" value="PPM-type-like_dom_sf"/>
</dbReference>
<name>A0ABV6S8C4_9SPHN</name>